<proteinExistence type="inferred from homology"/>
<dbReference type="SUPFAM" id="SSF51004">
    <property type="entry name" value="C-terminal (heme d1) domain of cytochrome cd1-nitrite reductase"/>
    <property type="match status" value="1"/>
</dbReference>
<dbReference type="InterPro" id="IPR050282">
    <property type="entry name" value="Cycloisomerase_2"/>
</dbReference>
<dbReference type="Gene3D" id="2.130.10.10">
    <property type="entry name" value="YVTN repeat-like/Quinoprotein amine dehydrogenase"/>
    <property type="match status" value="1"/>
</dbReference>
<name>A0A1Q8CQP3_9PSEU</name>
<dbReference type="PANTHER" id="PTHR30344">
    <property type="entry name" value="6-PHOSPHOGLUCONOLACTONASE-RELATED"/>
    <property type="match status" value="1"/>
</dbReference>
<organism evidence="2 3">
    <name type="scientific">Actinophytocola xanthii</name>
    <dbReference type="NCBI Taxonomy" id="1912961"/>
    <lineage>
        <taxon>Bacteria</taxon>
        <taxon>Bacillati</taxon>
        <taxon>Actinomycetota</taxon>
        <taxon>Actinomycetes</taxon>
        <taxon>Pseudonocardiales</taxon>
        <taxon>Pseudonocardiaceae</taxon>
    </lineage>
</organism>
<sequence length="329" mass="33844">MFYVGCYTSASDGNGTGITALRADPSGDLTVVAEVAMASPSWLARHPTAPVLYAANESADGGITTVSLDTFEVVDRVSSGGADPCHLAVTPDERFLLCANYSSGSLAVFGLDAAGSVTGRTELVEHSGSGPVADRQEAAHVHMAVSVETPAGTLVSAVDLGTDEIHTYLLSGAGTLEPVAVSAMPPGTGPRQLVRRPGTDLAYVPGELSGTVVTVREGPAGTFTPIDVTGATARPYPDGPNHVAHAQIVGERLYVSNRGPDRVTEFDLSGATPAALVDHPSGAFPRHFTITDGVCHVAAQRDDAIVSFPLTGGEPRRFRTGTPTCVIVG</sequence>
<dbReference type="RefSeq" id="WP_075126450.1">
    <property type="nucleotide sequence ID" value="NZ_MSIE01000027.1"/>
</dbReference>
<gene>
    <name evidence="2" type="ORF">BU204_15870</name>
</gene>
<protein>
    <submittedName>
        <fullName evidence="2">6-phosphogluconolactonase</fullName>
    </submittedName>
</protein>
<dbReference type="AlphaFoldDB" id="A0A1Q8CQP3"/>
<dbReference type="EMBL" id="MSIE01000027">
    <property type="protein sequence ID" value="OLF16675.1"/>
    <property type="molecule type" value="Genomic_DNA"/>
</dbReference>
<dbReference type="InterPro" id="IPR019405">
    <property type="entry name" value="Lactonase_7-beta_prop"/>
</dbReference>
<dbReference type="InterPro" id="IPR015943">
    <property type="entry name" value="WD40/YVTN_repeat-like_dom_sf"/>
</dbReference>
<dbReference type="GO" id="GO:0017057">
    <property type="term" value="F:6-phosphogluconolactonase activity"/>
    <property type="evidence" value="ECO:0007669"/>
    <property type="project" value="TreeGrafter"/>
</dbReference>
<evidence type="ECO:0000256" key="1">
    <source>
        <dbReference type="ARBA" id="ARBA00005564"/>
    </source>
</evidence>
<evidence type="ECO:0000313" key="3">
    <source>
        <dbReference type="Proteomes" id="UP000185596"/>
    </source>
</evidence>
<dbReference type="Proteomes" id="UP000185596">
    <property type="component" value="Unassembled WGS sequence"/>
</dbReference>
<dbReference type="Pfam" id="PF10282">
    <property type="entry name" value="Lactonase"/>
    <property type="match status" value="1"/>
</dbReference>
<accession>A0A1Q8CQP3</accession>
<evidence type="ECO:0000313" key="2">
    <source>
        <dbReference type="EMBL" id="OLF16675.1"/>
    </source>
</evidence>
<comment type="similarity">
    <text evidence="1">Belongs to the cycloisomerase 2 family.</text>
</comment>
<dbReference type="STRING" id="1912961.BU204_15870"/>
<dbReference type="PANTHER" id="PTHR30344:SF1">
    <property type="entry name" value="6-PHOSPHOGLUCONOLACTONASE"/>
    <property type="match status" value="1"/>
</dbReference>
<keyword evidence="3" id="KW-1185">Reference proteome</keyword>
<dbReference type="OrthoDB" id="9790815at2"/>
<dbReference type="InterPro" id="IPR011048">
    <property type="entry name" value="Haem_d1_sf"/>
</dbReference>
<comment type="caution">
    <text evidence="2">The sequence shown here is derived from an EMBL/GenBank/DDBJ whole genome shotgun (WGS) entry which is preliminary data.</text>
</comment>
<reference evidence="2 3" key="1">
    <citation type="submission" date="2016-12" db="EMBL/GenBank/DDBJ databases">
        <title>The draft genome sequence of Actinophytocola sp. 11-183.</title>
        <authorList>
            <person name="Wang W."/>
            <person name="Yuan L."/>
        </authorList>
    </citation>
    <scope>NUCLEOTIDE SEQUENCE [LARGE SCALE GENOMIC DNA]</scope>
    <source>
        <strain evidence="2 3">11-183</strain>
    </source>
</reference>